<evidence type="ECO:0000256" key="2">
    <source>
        <dbReference type="ARBA" id="ARBA00009416"/>
    </source>
</evidence>
<feature type="region of interest" description="Disordered" evidence="7">
    <location>
        <begin position="34"/>
        <end position="75"/>
    </location>
</feature>
<keyword evidence="3" id="KW-0936">Ethylene signaling pathway</keyword>
<dbReference type="AlphaFoldDB" id="A0A8T0NUT3"/>
<dbReference type="Gene3D" id="1.10.3180.10">
    <property type="entry name" value="DNA-binding domain of EIN3-like"/>
    <property type="match status" value="2"/>
</dbReference>
<reference evidence="9" key="1">
    <citation type="submission" date="2020-05" db="EMBL/GenBank/DDBJ databases">
        <title>WGS assembly of Panicum virgatum.</title>
        <authorList>
            <person name="Lovell J.T."/>
            <person name="Jenkins J."/>
            <person name="Shu S."/>
            <person name="Juenger T.E."/>
            <person name="Schmutz J."/>
        </authorList>
    </citation>
    <scope>NUCLEOTIDE SEQUENCE</scope>
    <source>
        <strain evidence="9">AP13</strain>
    </source>
</reference>
<gene>
    <name evidence="9" type="ORF">PVAP13_9KG089900</name>
</gene>
<dbReference type="GO" id="GO:0009873">
    <property type="term" value="P:ethylene-activated signaling pathway"/>
    <property type="evidence" value="ECO:0007669"/>
    <property type="project" value="UniProtKB-KW"/>
</dbReference>
<evidence type="ECO:0000256" key="4">
    <source>
        <dbReference type="ARBA" id="ARBA00023125"/>
    </source>
</evidence>
<sequence length="536" mass="59413">MMGGGLMMDQGMVFPGVHNFVDLLQQNGDKNLGFGSLMPQTSSGDQCVMGEGDLVDPPPESFPDAGEDDSDDDVEDIEELERRMWRDRMKLKRLRELQQTRGKDQAAAGGGGGDGSSKPRQSQEQARRKKMSRAQDGILKYMLKMMEVCRAQGFVYGIIPEKGKPVSGASDNLRAWWKEKVRFDRNGPAAIAKYQADNAVPGAENELASGAASPHSLQELQDTTLGSLLSALMQHCDPPQRRYPLEKGVPPPWWPTGDEEWWPELGIPKDQVPPPYKKPHDLKKAWKVSVLTAVIKHMSPDIEKIRRLVRQSKCLQDKMTAKEISTWLAVVKQEEELYLKLQPGARPPASAGGIASAISFNASSSEYDVDIADECKGDEAGDQKSAVADPTAFNLGAAMLSDKFLMPPPMKEETAEVEFIQKRNAPAAAEPELMLNNRVYTCNNVQCPHSDYSYGFLDRNARNSHQYTCKYNDPLPQSSENKPMSSDSVSIMERPNALPPRMQMDDGFFGQGNGVFDDVNSMMHRRTMAPIGTTEE</sequence>
<evidence type="ECO:0000256" key="3">
    <source>
        <dbReference type="ARBA" id="ARBA00022745"/>
    </source>
</evidence>
<feature type="domain" description="Ethylene insensitive 3-like DNA-binding" evidence="8">
    <location>
        <begin position="78"/>
        <end position="335"/>
    </location>
</feature>
<feature type="region of interest" description="Disordered" evidence="7">
    <location>
        <begin position="96"/>
        <end position="133"/>
    </location>
</feature>
<dbReference type="InterPro" id="IPR023278">
    <property type="entry name" value="Ethylene_insens-like_DNA-bd"/>
</dbReference>
<dbReference type="GO" id="GO:0005634">
    <property type="term" value="C:nucleus"/>
    <property type="evidence" value="ECO:0007669"/>
    <property type="project" value="UniProtKB-SubCell"/>
</dbReference>
<evidence type="ECO:0000256" key="1">
    <source>
        <dbReference type="ARBA" id="ARBA00004123"/>
    </source>
</evidence>
<keyword evidence="10" id="KW-1185">Reference proteome</keyword>
<evidence type="ECO:0000256" key="7">
    <source>
        <dbReference type="SAM" id="MobiDB-lite"/>
    </source>
</evidence>
<dbReference type="PANTHER" id="PTHR33305">
    <property type="entry name" value="ETHYLENE INSENSITIVE 3-LIKE 2 PROTEIN"/>
    <property type="match status" value="1"/>
</dbReference>
<evidence type="ECO:0000256" key="6">
    <source>
        <dbReference type="ARBA" id="ARBA00023242"/>
    </source>
</evidence>
<dbReference type="SUPFAM" id="SSF116768">
    <property type="entry name" value="DNA-binding domain of EIN3-like"/>
    <property type="match status" value="1"/>
</dbReference>
<dbReference type="FunFam" id="1.10.3180.10:FF:000001">
    <property type="entry name" value="Ethylene insensitive 3-like 1"/>
    <property type="match status" value="1"/>
</dbReference>
<keyword evidence="5" id="KW-0010">Activator</keyword>
<evidence type="ECO:0000256" key="5">
    <source>
        <dbReference type="ARBA" id="ARBA00023159"/>
    </source>
</evidence>
<dbReference type="GO" id="GO:0045893">
    <property type="term" value="P:positive regulation of DNA-templated transcription"/>
    <property type="evidence" value="ECO:0007669"/>
    <property type="project" value="UniProtKB-ARBA"/>
</dbReference>
<evidence type="ECO:0000313" key="10">
    <source>
        <dbReference type="Proteomes" id="UP000823388"/>
    </source>
</evidence>
<dbReference type="GO" id="GO:0003700">
    <property type="term" value="F:DNA-binding transcription factor activity"/>
    <property type="evidence" value="ECO:0007669"/>
    <property type="project" value="InterPro"/>
</dbReference>
<dbReference type="GO" id="GO:0010104">
    <property type="term" value="P:regulation of ethylene-activated signaling pathway"/>
    <property type="evidence" value="ECO:0007669"/>
    <property type="project" value="UniProtKB-ARBA"/>
</dbReference>
<dbReference type="Proteomes" id="UP000823388">
    <property type="component" value="Chromosome 9K"/>
</dbReference>
<proteinExistence type="inferred from homology"/>
<organism evidence="9 10">
    <name type="scientific">Panicum virgatum</name>
    <name type="common">Blackwell switchgrass</name>
    <dbReference type="NCBI Taxonomy" id="38727"/>
    <lineage>
        <taxon>Eukaryota</taxon>
        <taxon>Viridiplantae</taxon>
        <taxon>Streptophyta</taxon>
        <taxon>Embryophyta</taxon>
        <taxon>Tracheophyta</taxon>
        <taxon>Spermatophyta</taxon>
        <taxon>Magnoliopsida</taxon>
        <taxon>Liliopsida</taxon>
        <taxon>Poales</taxon>
        <taxon>Poaceae</taxon>
        <taxon>PACMAD clade</taxon>
        <taxon>Panicoideae</taxon>
        <taxon>Panicodae</taxon>
        <taxon>Paniceae</taxon>
        <taxon>Panicinae</taxon>
        <taxon>Panicum</taxon>
        <taxon>Panicum sect. Hiantes</taxon>
    </lineage>
</organism>
<dbReference type="InterPro" id="IPR006957">
    <property type="entry name" value="EIN3"/>
</dbReference>
<dbReference type="EMBL" id="CM029053">
    <property type="protein sequence ID" value="KAG2552265.1"/>
    <property type="molecule type" value="Genomic_DNA"/>
</dbReference>
<dbReference type="Pfam" id="PF04873">
    <property type="entry name" value="EIN3_DNA-bd"/>
    <property type="match status" value="1"/>
</dbReference>
<keyword evidence="6" id="KW-0539">Nucleus</keyword>
<keyword evidence="4" id="KW-0238">DNA-binding</keyword>
<dbReference type="InterPro" id="IPR047091">
    <property type="entry name" value="EIN3-like_DNA-bd"/>
</dbReference>
<comment type="subcellular location">
    <subcellularLocation>
        <location evidence="1">Nucleus</location>
    </subcellularLocation>
</comment>
<name>A0A8T0NUT3_PANVG</name>
<accession>A0A8T0NUT3</accession>
<dbReference type="GO" id="GO:0043565">
    <property type="term" value="F:sequence-specific DNA binding"/>
    <property type="evidence" value="ECO:0007669"/>
    <property type="project" value="UniProtKB-ARBA"/>
</dbReference>
<dbReference type="FunFam" id="1.10.3180.10:FF:000002">
    <property type="entry name" value="Ethylene insensitive 3-like 1"/>
    <property type="match status" value="1"/>
</dbReference>
<dbReference type="PANTHER" id="PTHR33305:SF30">
    <property type="entry name" value="ETHYLENE INSENSITIVE 3-LIKE 3 PROTEIN"/>
    <property type="match status" value="1"/>
</dbReference>
<evidence type="ECO:0000313" key="9">
    <source>
        <dbReference type="EMBL" id="KAG2552265.1"/>
    </source>
</evidence>
<comment type="caution">
    <text evidence="9">The sequence shown here is derived from an EMBL/GenBank/DDBJ whole genome shotgun (WGS) entry which is preliminary data.</text>
</comment>
<comment type="similarity">
    <text evidence="2">Belongs to the EIN3 family.</text>
</comment>
<evidence type="ECO:0000259" key="8">
    <source>
        <dbReference type="Pfam" id="PF04873"/>
    </source>
</evidence>
<feature type="compositionally biased region" description="Acidic residues" evidence="7">
    <location>
        <begin position="65"/>
        <end position="75"/>
    </location>
</feature>
<protein>
    <recommendedName>
        <fullName evidence="8">Ethylene insensitive 3-like DNA-binding domain-containing protein</fullName>
    </recommendedName>
</protein>